<evidence type="ECO:0000313" key="16">
    <source>
        <dbReference type="Proteomes" id="UP000838412"/>
    </source>
</evidence>
<feature type="signal peptide" evidence="13">
    <location>
        <begin position="1"/>
        <end position="29"/>
    </location>
</feature>
<comment type="subcellular location">
    <subcellularLocation>
        <location evidence="1">Membrane</location>
        <topology evidence="1">Single-pass membrane protein</topology>
    </subcellularLocation>
</comment>
<dbReference type="GO" id="GO:0030509">
    <property type="term" value="P:BMP signaling pathway"/>
    <property type="evidence" value="ECO:0007669"/>
    <property type="project" value="TreeGrafter"/>
</dbReference>
<dbReference type="InterPro" id="IPR000333">
    <property type="entry name" value="TGFB_receptor"/>
</dbReference>
<dbReference type="GO" id="GO:0005524">
    <property type="term" value="F:ATP binding"/>
    <property type="evidence" value="ECO:0007669"/>
    <property type="project" value="UniProtKB-KW"/>
</dbReference>
<dbReference type="CDD" id="cd23618">
    <property type="entry name" value="TFP_LU_ECD_Wit"/>
    <property type="match status" value="1"/>
</dbReference>
<keyword evidence="11" id="KW-0675">Receptor</keyword>
<keyword evidence="6" id="KW-0547">Nucleotide-binding</keyword>
<dbReference type="SUPFAM" id="SSF57302">
    <property type="entry name" value="Snake toxin-like"/>
    <property type="match status" value="1"/>
</dbReference>
<evidence type="ECO:0000256" key="4">
    <source>
        <dbReference type="ARBA" id="ARBA00022692"/>
    </source>
</evidence>
<accession>A0A8J9YV07</accession>
<keyword evidence="16" id="KW-1185">Reference proteome</keyword>
<keyword evidence="7" id="KW-0418">Kinase</keyword>
<dbReference type="PANTHER" id="PTHR23255:SF100">
    <property type="entry name" value="RECEPTOR PROTEIN SERINE_THREONINE KINASE"/>
    <property type="match status" value="1"/>
</dbReference>
<dbReference type="Pfam" id="PF01064">
    <property type="entry name" value="Activin_recp"/>
    <property type="match status" value="1"/>
</dbReference>
<feature type="transmembrane region" description="Helical" evidence="12">
    <location>
        <begin position="171"/>
        <end position="191"/>
    </location>
</feature>
<evidence type="ECO:0000256" key="2">
    <source>
        <dbReference type="ARBA" id="ARBA00022527"/>
    </source>
</evidence>
<evidence type="ECO:0000256" key="6">
    <source>
        <dbReference type="ARBA" id="ARBA00022741"/>
    </source>
</evidence>
<feature type="domain" description="Activin types I and II receptor" evidence="14">
    <location>
        <begin position="65"/>
        <end position="139"/>
    </location>
</feature>
<dbReference type="GO" id="GO:0043235">
    <property type="term" value="C:receptor complex"/>
    <property type="evidence" value="ECO:0007669"/>
    <property type="project" value="TreeGrafter"/>
</dbReference>
<keyword evidence="3" id="KW-0808">Transferase</keyword>
<organism evidence="15 16">
    <name type="scientific">Branchiostoma lanceolatum</name>
    <name type="common">Common lancelet</name>
    <name type="synonym">Amphioxus lanceolatum</name>
    <dbReference type="NCBI Taxonomy" id="7740"/>
    <lineage>
        <taxon>Eukaryota</taxon>
        <taxon>Metazoa</taxon>
        <taxon>Chordata</taxon>
        <taxon>Cephalochordata</taxon>
        <taxon>Leptocardii</taxon>
        <taxon>Amphioxiformes</taxon>
        <taxon>Branchiostomatidae</taxon>
        <taxon>Branchiostoma</taxon>
    </lineage>
</organism>
<gene>
    <name evidence="15" type="primary">BMPR2</name>
    <name evidence="15" type="ORF">BLAG_LOCUS5536</name>
</gene>
<keyword evidence="5 13" id="KW-0732">Signal</keyword>
<dbReference type="Proteomes" id="UP000838412">
    <property type="component" value="Chromosome 12"/>
</dbReference>
<dbReference type="OrthoDB" id="669224at2759"/>
<keyword evidence="10 12" id="KW-0472">Membrane</keyword>
<keyword evidence="8" id="KW-0067">ATP-binding</keyword>
<evidence type="ECO:0000256" key="8">
    <source>
        <dbReference type="ARBA" id="ARBA00022840"/>
    </source>
</evidence>
<evidence type="ECO:0000256" key="13">
    <source>
        <dbReference type="SAM" id="SignalP"/>
    </source>
</evidence>
<dbReference type="InterPro" id="IPR045860">
    <property type="entry name" value="Snake_toxin-like_sf"/>
</dbReference>
<keyword evidence="9 12" id="KW-1133">Transmembrane helix</keyword>
<dbReference type="Gene3D" id="2.10.60.10">
    <property type="entry name" value="CD59"/>
    <property type="match status" value="1"/>
</dbReference>
<reference evidence="15" key="1">
    <citation type="submission" date="2022-01" db="EMBL/GenBank/DDBJ databases">
        <authorList>
            <person name="Braso-Vives M."/>
        </authorList>
    </citation>
    <scope>NUCLEOTIDE SEQUENCE</scope>
</reference>
<evidence type="ECO:0000256" key="3">
    <source>
        <dbReference type="ARBA" id="ARBA00022679"/>
    </source>
</evidence>
<evidence type="ECO:0000256" key="12">
    <source>
        <dbReference type="SAM" id="Phobius"/>
    </source>
</evidence>
<dbReference type="GO" id="GO:0005886">
    <property type="term" value="C:plasma membrane"/>
    <property type="evidence" value="ECO:0007669"/>
    <property type="project" value="TreeGrafter"/>
</dbReference>
<evidence type="ECO:0000256" key="7">
    <source>
        <dbReference type="ARBA" id="ARBA00022777"/>
    </source>
</evidence>
<keyword evidence="4 12" id="KW-0812">Transmembrane</keyword>
<evidence type="ECO:0000256" key="5">
    <source>
        <dbReference type="ARBA" id="ARBA00022729"/>
    </source>
</evidence>
<dbReference type="EMBL" id="OV696697">
    <property type="protein sequence ID" value="CAH1242224.1"/>
    <property type="molecule type" value="Genomic_DNA"/>
</dbReference>
<evidence type="ECO:0000259" key="14">
    <source>
        <dbReference type="Pfam" id="PF01064"/>
    </source>
</evidence>
<protein>
    <submittedName>
        <fullName evidence="15">BMPR2 protein</fullName>
    </submittedName>
</protein>
<dbReference type="PANTHER" id="PTHR23255">
    <property type="entry name" value="TRANSFORMING GROWTH FACTOR-BETA RECEPTOR TYPE I AND II"/>
    <property type="match status" value="1"/>
</dbReference>
<dbReference type="GO" id="GO:0005024">
    <property type="term" value="F:transforming growth factor beta receptor activity"/>
    <property type="evidence" value="ECO:0007669"/>
    <property type="project" value="TreeGrafter"/>
</dbReference>
<dbReference type="AlphaFoldDB" id="A0A8J9YV07"/>
<name>A0A8J9YV07_BRALA</name>
<feature type="chain" id="PRO_5035435152" evidence="13">
    <location>
        <begin position="30"/>
        <end position="197"/>
    </location>
</feature>
<proteinExistence type="predicted"/>
<evidence type="ECO:0000313" key="15">
    <source>
        <dbReference type="EMBL" id="CAH1242224.1"/>
    </source>
</evidence>
<evidence type="ECO:0000256" key="9">
    <source>
        <dbReference type="ARBA" id="ARBA00022989"/>
    </source>
</evidence>
<dbReference type="InterPro" id="IPR000472">
    <property type="entry name" value="Activin_recp"/>
</dbReference>
<sequence length="197" mass="21744">MAGGTSPVCCAVLILAVGWIAGPLSSVTATYCAYYDPDQRTHDYTYEDDVDSYGEPISQDKVLADNKTMKCSQDKDICFALWEATLGGDEIKILKQGCWNHPGKEHACGQPECFTRGPSPPSMNKTKFCCCKGNMCNDNVTDLYVPQVTHAPPYPTPAYAHHSTYKEETTIIVMTVVCSTAIIISAVYFLIRVWHEV</sequence>
<evidence type="ECO:0000256" key="1">
    <source>
        <dbReference type="ARBA" id="ARBA00004167"/>
    </source>
</evidence>
<evidence type="ECO:0000256" key="10">
    <source>
        <dbReference type="ARBA" id="ARBA00023136"/>
    </source>
</evidence>
<keyword evidence="2" id="KW-0723">Serine/threonine-protein kinase</keyword>
<evidence type="ECO:0000256" key="11">
    <source>
        <dbReference type="ARBA" id="ARBA00023170"/>
    </source>
</evidence>